<proteinExistence type="predicted"/>
<keyword evidence="2" id="KW-0812">Transmembrane</keyword>
<keyword evidence="2" id="KW-0472">Membrane</keyword>
<dbReference type="NCBIfam" id="NF041554">
    <property type="entry name" value="SA1362_fam"/>
    <property type="match status" value="1"/>
</dbReference>
<protein>
    <submittedName>
        <fullName evidence="3">SA1362 family protein</fullName>
    </submittedName>
</protein>
<gene>
    <name evidence="3" type="ORF">ACFYKT_03810</name>
</gene>
<organism evidence="3 4">
    <name type="scientific">Cytobacillus mangrovibacter</name>
    <dbReference type="NCBI Taxonomy" id="3299024"/>
    <lineage>
        <taxon>Bacteria</taxon>
        <taxon>Bacillati</taxon>
        <taxon>Bacillota</taxon>
        <taxon>Bacilli</taxon>
        <taxon>Bacillales</taxon>
        <taxon>Bacillaceae</taxon>
        <taxon>Cytobacillus</taxon>
    </lineage>
</organism>
<dbReference type="EMBL" id="JBIACJ010000002">
    <property type="protein sequence ID" value="MFE8695482.1"/>
    <property type="molecule type" value="Genomic_DNA"/>
</dbReference>
<dbReference type="Proteomes" id="UP001601058">
    <property type="component" value="Unassembled WGS sequence"/>
</dbReference>
<keyword evidence="2" id="KW-1133">Transmembrane helix</keyword>
<reference evidence="3 4" key="1">
    <citation type="submission" date="2024-08" db="EMBL/GenBank/DDBJ databases">
        <title>Two novel Cytobacillus novel species.</title>
        <authorList>
            <person name="Liu G."/>
        </authorList>
    </citation>
    <scope>NUCLEOTIDE SEQUENCE [LARGE SCALE GENOMIC DNA]</scope>
    <source>
        <strain evidence="3 4">FJAT-53684</strain>
    </source>
</reference>
<evidence type="ECO:0000313" key="3">
    <source>
        <dbReference type="EMBL" id="MFE8695482.1"/>
    </source>
</evidence>
<feature type="transmembrane region" description="Helical" evidence="2">
    <location>
        <begin position="35"/>
        <end position="53"/>
    </location>
</feature>
<feature type="compositionally biased region" description="Basic residues" evidence="1">
    <location>
        <begin position="119"/>
        <end position="129"/>
    </location>
</feature>
<evidence type="ECO:0000256" key="1">
    <source>
        <dbReference type="SAM" id="MobiDB-lite"/>
    </source>
</evidence>
<evidence type="ECO:0000313" key="4">
    <source>
        <dbReference type="Proteomes" id="UP001601058"/>
    </source>
</evidence>
<feature type="region of interest" description="Disordered" evidence="1">
    <location>
        <begin position="74"/>
        <end position="129"/>
    </location>
</feature>
<comment type="caution">
    <text evidence="3">The sequence shown here is derived from an EMBL/GenBank/DDBJ whole genome shotgun (WGS) entry which is preliminary data.</text>
</comment>
<keyword evidence="4" id="KW-1185">Reference proteome</keyword>
<dbReference type="InterPro" id="IPR048110">
    <property type="entry name" value="SA1362/YqhP-like"/>
</dbReference>
<name>A0ABW6JVP9_9BACI</name>
<dbReference type="RefSeq" id="WP_389215676.1">
    <property type="nucleotide sequence ID" value="NZ_JBIACJ010000002.1"/>
</dbReference>
<sequence length="129" mass="14514">MAFLKNRVSVIIILGLILLAVVGMTANLFSDPAGFLLRIAVIILVGFVIYSIFRHFYKASPRKHEQRAFIRAAKKSKKRYKMNEPRKGNNRKASSGNSLSTLKRTKKKSSTHLTVIQGKKGKKKDRASL</sequence>
<feature type="transmembrane region" description="Helical" evidence="2">
    <location>
        <begin position="7"/>
        <end position="29"/>
    </location>
</feature>
<evidence type="ECO:0000256" key="2">
    <source>
        <dbReference type="SAM" id="Phobius"/>
    </source>
</evidence>
<accession>A0ABW6JVP9</accession>